<protein>
    <submittedName>
        <fullName evidence="2">Bifunctional DNA primase/polymerase</fullName>
    </submittedName>
</protein>
<reference evidence="2" key="1">
    <citation type="submission" date="2020-06" db="EMBL/GenBank/DDBJ databases">
        <title>Whole Genome Sequence of Bradyrhizobium sp. Strain 1S1.</title>
        <authorList>
            <person name="Bromfield E.S.P."/>
            <person name="Cloutier S."/>
        </authorList>
    </citation>
    <scope>NUCLEOTIDE SEQUENCE [LARGE SCALE GENOMIC DNA]</scope>
    <source>
        <strain evidence="2">1S1</strain>
    </source>
</reference>
<dbReference type="InterPro" id="IPR015330">
    <property type="entry name" value="DNA_primase/pol_bifunc_N"/>
</dbReference>
<comment type="caution">
    <text evidence="2">The sequence shown here is derived from an EMBL/GenBank/DDBJ whole genome shotgun (WGS) entry which is preliminary data.</text>
</comment>
<evidence type="ECO:0000259" key="1">
    <source>
        <dbReference type="Pfam" id="PF09250"/>
    </source>
</evidence>
<gene>
    <name evidence="2" type="ORF">HAP48_024835</name>
</gene>
<accession>A0A973W2D5</accession>
<feature type="domain" description="DNA primase/polymerase bifunctional N-terminal" evidence="1">
    <location>
        <begin position="24"/>
        <end position="140"/>
    </location>
</feature>
<dbReference type="AlphaFoldDB" id="A0A973W2D5"/>
<dbReference type="RefSeq" id="WP_166205494.1">
    <property type="nucleotide sequence ID" value="NZ_CP088285.1"/>
</dbReference>
<dbReference type="SUPFAM" id="SSF56747">
    <property type="entry name" value="Prim-pol domain"/>
    <property type="match status" value="1"/>
</dbReference>
<name>A0A973W2D5_9BRAD</name>
<organism evidence="2">
    <name type="scientific">Bradyrhizobium septentrionale</name>
    <dbReference type="NCBI Taxonomy" id="1404411"/>
    <lineage>
        <taxon>Bacteria</taxon>
        <taxon>Pseudomonadati</taxon>
        <taxon>Pseudomonadota</taxon>
        <taxon>Alphaproteobacteria</taxon>
        <taxon>Hyphomicrobiales</taxon>
        <taxon>Nitrobacteraceae</taxon>
        <taxon>Bradyrhizobium</taxon>
    </lineage>
</organism>
<sequence length="211" mass="22493">MAEAVTAVDNTGARQSTNRKNARFFAQAGLYVFPSDGKVPLIPRYNRADTSLSKDEREAAIDEYVEKHGVEPAHVGATKDDAVLVKLWRKFPNAVPSISCGPSKLVVLDADKKDAGPEKLRALFEEHEGLPAGAHVNPTKSGVLCLRNGLVDRFCGKLVSTPSHGLPSDVSRVFPTASLGDSALVCSGVPERLYSRFGKLLGNIGGGLACH</sequence>
<evidence type="ECO:0000313" key="2">
    <source>
        <dbReference type="EMBL" id="NVI46127.1"/>
    </source>
</evidence>
<dbReference type="Pfam" id="PF09250">
    <property type="entry name" value="Prim-Pol"/>
    <property type="match status" value="1"/>
</dbReference>
<dbReference type="EMBL" id="JAAOLE020000001">
    <property type="protein sequence ID" value="NVI46127.1"/>
    <property type="molecule type" value="Genomic_DNA"/>
</dbReference>
<proteinExistence type="predicted"/>